<feature type="domain" description="CBS" evidence="3">
    <location>
        <begin position="27"/>
        <end position="91"/>
    </location>
</feature>
<evidence type="ECO:0000256" key="2">
    <source>
        <dbReference type="PROSITE-ProRule" id="PRU00703"/>
    </source>
</evidence>
<keyword evidence="1 2" id="KW-0129">CBS domain</keyword>
<gene>
    <name evidence="4" type="ordered locus">BMULJ_05606</name>
</gene>
<dbReference type="PANTHER" id="PTHR43080:SF2">
    <property type="entry name" value="CBS DOMAIN-CONTAINING PROTEIN"/>
    <property type="match status" value="1"/>
</dbReference>
<dbReference type="AlphaFoldDB" id="A0A0H3KYD5"/>
<dbReference type="EMBL" id="AP009387">
    <property type="protein sequence ID" value="BAG47434.1"/>
    <property type="molecule type" value="Genomic_DNA"/>
</dbReference>
<dbReference type="STRING" id="395019.BMULJ_05606"/>
<dbReference type="KEGG" id="bmj:BMULJ_05606"/>
<evidence type="ECO:0000256" key="1">
    <source>
        <dbReference type="ARBA" id="ARBA00023122"/>
    </source>
</evidence>
<dbReference type="HOGENOM" id="CLU_040681_12_0_4"/>
<feature type="domain" description="CBS" evidence="3">
    <location>
        <begin position="97"/>
        <end position="156"/>
    </location>
</feature>
<dbReference type="PANTHER" id="PTHR43080">
    <property type="entry name" value="CBS DOMAIN-CONTAINING PROTEIN CBSX3, MITOCHONDRIAL"/>
    <property type="match status" value="1"/>
</dbReference>
<accession>A0A0H3KYD5</accession>
<name>A0A0H3KYD5_BURM1</name>
<sequence length="170" mass="18502">MRRRGAVRMRIVHAKDNGSVIMHIGRISTQPVESCTAECSAFELADRMRHAHVGDIVVIEYRNGEAIPIGLVTDRDLVIEVMARGDNPGDVTAGQIMSRGLVVVSDTDEIGVALEEMRRSGIRRLPVVDDAGRLAGIVTLDDIVEHLAGLLGGVAEVGKLQQIEEQRFRA</sequence>
<dbReference type="InterPro" id="IPR046342">
    <property type="entry name" value="CBS_dom_sf"/>
</dbReference>
<evidence type="ECO:0000313" key="5">
    <source>
        <dbReference type="Proteomes" id="UP000008815"/>
    </source>
</evidence>
<evidence type="ECO:0000259" key="3">
    <source>
        <dbReference type="PROSITE" id="PS51371"/>
    </source>
</evidence>
<proteinExistence type="predicted"/>
<organism evidence="4 5">
    <name type="scientific">Burkholderia multivorans (strain ATCC 17616 / 249)</name>
    <dbReference type="NCBI Taxonomy" id="395019"/>
    <lineage>
        <taxon>Bacteria</taxon>
        <taxon>Pseudomonadati</taxon>
        <taxon>Pseudomonadota</taxon>
        <taxon>Betaproteobacteria</taxon>
        <taxon>Burkholderiales</taxon>
        <taxon>Burkholderiaceae</taxon>
        <taxon>Burkholderia</taxon>
        <taxon>Burkholderia cepacia complex</taxon>
    </lineage>
</organism>
<dbReference type="eggNOG" id="COG0517">
    <property type="taxonomic scope" value="Bacteria"/>
</dbReference>
<reference evidence="4 5" key="1">
    <citation type="submission" date="2007-04" db="EMBL/GenBank/DDBJ databases">
        <title>Complete genome sequence of Burkholderia multivorans ATCC 17616.</title>
        <authorList>
            <person name="Ohtsubo Y."/>
            <person name="Yamashita A."/>
            <person name="Kurokawa K."/>
            <person name="Takami H."/>
            <person name="Yuhara S."/>
            <person name="Nishiyama E."/>
            <person name="Endo R."/>
            <person name="Miyazaki R."/>
            <person name="Ono A."/>
            <person name="Yano K."/>
            <person name="Ito M."/>
            <person name="Sota M."/>
            <person name="Yuji N."/>
            <person name="Hattori M."/>
            <person name="Tsuda M."/>
        </authorList>
    </citation>
    <scope>NUCLEOTIDE SEQUENCE [LARGE SCALE GENOMIC DNA]</scope>
    <source>
        <strain evidence="5">ATCC 17616 / 249</strain>
    </source>
</reference>
<dbReference type="InterPro" id="IPR051257">
    <property type="entry name" value="Diverse_CBS-Domain"/>
</dbReference>
<dbReference type="Gene3D" id="3.10.580.10">
    <property type="entry name" value="CBS-domain"/>
    <property type="match status" value="1"/>
</dbReference>
<dbReference type="Proteomes" id="UP000008815">
    <property type="component" value="Chromosome 3"/>
</dbReference>
<dbReference type="PROSITE" id="PS51371">
    <property type="entry name" value="CBS"/>
    <property type="match status" value="2"/>
</dbReference>
<keyword evidence="5" id="KW-1185">Reference proteome</keyword>
<protein>
    <submittedName>
        <fullName evidence="4">Signal transduction protein</fullName>
    </submittedName>
</protein>
<dbReference type="SUPFAM" id="SSF54631">
    <property type="entry name" value="CBS-domain pair"/>
    <property type="match status" value="1"/>
</dbReference>
<dbReference type="SMART" id="SM00116">
    <property type="entry name" value="CBS"/>
    <property type="match status" value="2"/>
</dbReference>
<evidence type="ECO:0000313" key="4">
    <source>
        <dbReference type="EMBL" id="BAG47434.1"/>
    </source>
</evidence>
<dbReference type="InterPro" id="IPR000644">
    <property type="entry name" value="CBS_dom"/>
</dbReference>
<dbReference type="Pfam" id="PF00571">
    <property type="entry name" value="CBS"/>
    <property type="match status" value="2"/>
</dbReference>
<dbReference type="CDD" id="cd17775">
    <property type="entry name" value="CBS_pair_bact_arch"/>
    <property type="match status" value="1"/>
</dbReference>